<dbReference type="AlphaFoldDB" id="A0A0F9KD24"/>
<dbReference type="EMBL" id="LAZR01013857">
    <property type="protein sequence ID" value="KKM20018.1"/>
    <property type="molecule type" value="Genomic_DNA"/>
</dbReference>
<dbReference type="Pfam" id="PF16363">
    <property type="entry name" value="GDP_Man_Dehyd"/>
    <property type="match status" value="1"/>
</dbReference>
<dbReference type="InterPro" id="IPR036291">
    <property type="entry name" value="NAD(P)-bd_dom_sf"/>
</dbReference>
<reference evidence="2" key="1">
    <citation type="journal article" date="2015" name="Nature">
        <title>Complex archaea that bridge the gap between prokaryotes and eukaryotes.</title>
        <authorList>
            <person name="Spang A."/>
            <person name="Saw J.H."/>
            <person name="Jorgensen S.L."/>
            <person name="Zaremba-Niedzwiedzka K."/>
            <person name="Martijn J."/>
            <person name="Lind A.E."/>
            <person name="van Eijk R."/>
            <person name="Schleper C."/>
            <person name="Guy L."/>
            <person name="Ettema T.J."/>
        </authorList>
    </citation>
    <scope>NUCLEOTIDE SEQUENCE</scope>
</reference>
<protein>
    <recommendedName>
        <fullName evidence="1">NAD(P)-binding domain-containing protein</fullName>
    </recommendedName>
</protein>
<gene>
    <name evidence="2" type="ORF">LCGC14_1649770</name>
</gene>
<dbReference type="Gene3D" id="3.90.25.10">
    <property type="entry name" value="UDP-galactose 4-epimerase, domain 1"/>
    <property type="match status" value="1"/>
</dbReference>
<proteinExistence type="predicted"/>
<name>A0A0F9KD24_9ZZZZ</name>
<dbReference type="InterPro" id="IPR016040">
    <property type="entry name" value="NAD(P)-bd_dom"/>
</dbReference>
<dbReference type="Gene3D" id="3.40.50.720">
    <property type="entry name" value="NAD(P)-binding Rossmann-like Domain"/>
    <property type="match status" value="1"/>
</dbReference>
<dbReference type="PANTHER" id="PTHR43000">
    <property type="entry name" value="DTDP-D-GLUCOSE 4,6-DEHYDRATASE-RELATED"/>
    <property type="match status" value="1"/>
</dbReference>
<accession>A0A0F9KD24</accession>
<dbReference type="NCBIfam" id="TIGR02622">
    <property type="entry name" value="CDP_4_6_dhtase"/>
    <property type="match status" value="1"/>
</dbReference>
<organism evidence="2">
    <name type="scientific">marine sediment metagenome</name>
    <dbReference type="NCBI Taxonomy" id="412755"/>
    <lineage>
        <taxon>unclassified sequences</taxon>
        <taxon>metagenomes</taxon>
        <taxon>ecological metagenomes</taxon>
    </lineage>
</organism>
<comment type="caution">
    <text evidence="2">The sequence shown here is derived from an EMBL/GenBank/DDBJ whole genome shotgun (WGS) entry which is preliminary data.</text>
</comment>
<evidence type="ECO:0000259" key="1">
    <source>
        <dbReference type="Pfam" id="PF16363"/>
    </source>
</evidence>
<sequence length="336" mass="38676">MGSWLSIWLNELGAKVVGYALPPYTNKDNFVVAKLKEKIISITGDIRDFNILYKTFKKYKPEIIVHLAAQPLVRRSYKMPKETYDVNVGGTINVFEAFRNVNESRVLINITTDKCYENVESIKGYCEEDRLGGYDPYSSSKACSELVTSAYRNSFFKNFTSQEQKIVSSVRSGNVIGGGDWQEDRLIPDCMLALLNNQEIIIRNPNAIRPWQYVLELIRGILMLAKKMWDGDTKFSGAWNFGPGKDDLFSVQQIVEKILQNLGKGNYSVQSKKEPNDFHETQILILDCLKANKYLDWGSILTINETIGFLCDWYMEENINYDFNVQQINKYLKKIR</sequence>
<feature type="domain" description="NAD(P)-binding" evidence="1">
    <location>
        <begin position="2"/>
        <end position="307"/>
    </location>
</feature>
<dbReference type="SUPFAM" id="SSF51735">
    <property type="entry name" value="NAD(P)-binding Rossmann-fold domains"/>
    <property type="match status" value="1"/>
</dbReference>
<dbReference type="InterPro" id="IPR013445">
    <property type="entry name" value="CDP_4_6_deHydtase"/>
</dbReference>
<evidence type="ECO:0000313" key="2">
    <source>
        <dbReference type="EMBL" id="KKM20018.1"/>
    </source>
</evidence>